<dbReference type="SUPFAM" id="SSF51182">
    <property type="entry name" value="RmlC-like cupins"/>
    <property type="match status" value="1"/>
</dbReference>
<protein>
    <submittedName>
        <fullName evidence="2">Cupin domain-containing protein</fullName>
    </submittedName>
</protein>
<dbReference type="Pfam" id="PF07883">
    <property type="entry name" value="Cupin_2"/>
    <property type="match status" value="1"/>
</dbReference>
<dbReference type="InterPro" id="IPR011051">
    <property type="entry name" value="RmlC_Cupin_sf"/>
</dbReference>
<dbReference type="EMBL" id="JBHRYJ010000005">
    <property type="protein sequence ID" value="MFC3677799.1"/>
    <property type="molecule type" value="Genomic_DNA"/>
</dbReference>
<dbReference type="Proteomes" id="UP001595711">
    <property type="component" value="Unassembled WGS sequence"/>
</dbReference>
<dbReference type="CDD" id="cd06982">
    <property type="entry name" value="cupin_BauB-like"/>
    <property type="match status" value="1"/>
</dbReference>
<evidence type="ECO:0000313" key="2">
    <source>
        <dbReference type="EMBL" id="MFC3677799.1"/>
    </source>
</evidence>
<dbReference type="RefSeq" id="WP_379729396.1">
    <property type="nucleotide sequence ID" value="NZ_JBHRYJ010000005.1"/>
</dbReference>
<keyword evidence="3" id="KW-1185">Reference proteome</keyword>
<feature type="domain" description="Cupin type-2" evidence="1">
    <location>
        <begin position="15"/>
        <end position="86"/>
    </location>
</feature>
<dbReference type="Gene3D" id="2.60.120.10">
    <property type="entry name" value="Jelly Rolls"/>
    <property type="match status" value="1"/>
</dbReference>
<evidence type="ECO:0000313" key="3">
    <source>
        <dbReference type="Proteomes" id="UP001595711"/>
    </source>
</evidence>
<proteinExistence type="predicted"/>
<name>A0ABV7VK58_9PROT</name>
<reference evidence="3" key="1">
    <citation type="journal article" date="2019" name="Int. J. Syst. Evol. Microbiol.">
        <title>The Global Catalogue of Microorganisms (GCM) 10K type strain sequencing project: providing services to taxonomists for standard genome sequencing and annotation.</title>
        <authorList>
            <consortium name="The Broad Institute Genomics Platform"/>
            <consortium name="The Broad Institute Genome Sequencing Center for Infectious Disease"/>
            <person name="Wu L."/>
            <person name="Ma J."/>
        </authorList>
    </citation>
    <scope>NUCLEOTIDE SEQUENCE [LARGE SCALE GENOMIC DNA]</scope>
    <source>
        <strain evidence="3">KCTC 42182</strain>
    </source>
</reference>
<dbReference type="InterPro" id="IPR013096">
    <property type="entry name" value="Cupin_2"/>
</dbReference>
<sequence>MPTQQADDERVRITRWDFAPDAATGFHVHEYPYAVTYLTDATMKLIDKDGQESIIEMKAGGSYSRPKGVAHDVINAGTAAMAFVEVEIKL</sequence>
<gene>
    <name evidence="2" type="ORF">ACFOOQ_19760</name>
</gene>
<organism evidence="2 3">
    <name type="scientific">Ferrovibrio xuzhouensis</name>
    <dbReference type="NCBI Taxonomy" id="1576914"/>
    <lineage>
        <taxon>Bacteria</taxon>
        <taxon>Pseudomonadati</taxon>
        <taxon>Pseudomonadota</taxon>
        <taxon>Alphaproteobacteria</taxon>
        <taxon>Rhodospirillales</taxon>
        <taxon>Rhodospirillaceae</taxon>
        <taxon>Ferrovibrio</taxon>
    </lineage>
</organism>
<comment type="caution">
    <text evidence="2">The sequence shown here is derived from an EMBL/GenBank/DDBJ whole genome shotgun (WGS) entry which is preliminary data.</text>
</comment>
<dbReference type="InterPro" id="IPR014710">
    <property type="entry name" value="RmlC-like_jellyroll"/>
</dbReference>
<evidence type="ECO:0000259" key="1">
    <source>
        <dbReference type="Pfam" id="PF07883"/>
    </source>
</evidence>
<accession>A0ABV7VK58</accession>